<sequence length="70" mass="7666">MANIKTRRVKHDQLRNELGKIQVKNQDYVAGDPATYIMAGDLVSVASKDGGHLTVSKVVEGTVKTHTPNY</sequence>
<organism evidence="1">
    <name type="scientific">marine sediment metagenome</name>
    <dbReference type="NCBI Taxonomy" id="412755"/>
    <lineage>
        <taxon>unclassified sequences</taxon>
        <taxon>metagenomes</taxon>
        <taxon>ecological metagenomes</taxon>
    </lineage>
</organism>
<dbReference type="AlphaFoldDB" id="X0UQK0"/>
<accession>X0UQK0</accession>
<name>X0UQK0_9ZZZZ</name>
<dbReference type="EMBL" id="BARS01029267">
    <property type="protein sequence ID" value="GAG02568.1"/>
    <property type="molecule type" value="Genomic_DNA"/>
</dbReference>
<feature type="non-terminal residue" evidence="1">
    <location>
        <position position="70"/>
    </location>
</feature>
<evidence type="ECO:0000313" key="1">
    <source>
        <dbReference type="EMBL" id="GAG02568.1"/>
    </source>
</evidence>
<protein>
    <submittedName>
        <fullName evidence="1">Uncharacterized protein</fullName>
    </submittedName>
</protein>
<gene>
    <name evidence="1" type="ORF">S01H1_45766</name>
</gene>
<reference evidence="1" key="1">
    <citation type="journal article" date="2014" name="Front. Microbiol.">
        <title>High frequency of phylogenetically diverse reductive dehalogenase-homologous genes in deep subseafloor sedimentary metagenomes.</title>
        <authorList>
            <person name="Kawai M."/>
            <person name="Futagami T."/>
            <person name="Toyoda A."/>
            <person name="Takaki Y."/>
            <person name="Nishi S."/>
            <person name="Hori S."/>
            <person name="Arai W."/>
            <person name="Tsubouchi T."/>
            <person name="Morono Y."/>
            <person name="Uchiyama I."/>
            <person name="Ito T."/>
            <person name="Fujiyama A."/>
            <person name="Inagaki F."/>
            <person name="Takami H."/>
        </authorList>
    </citation>
    <scope>NUCLEOTIDE SEQUENCE</scope>
    <source>
        <strain evidence="1">Expedition CK06-06</strain>
    </source>
</reference>
<proteinExistence type="predicted"/>
<comment type="caution">
    <text evidence="1">The sequence shown here is derived from an EMBL/GenBank/DDBJ whole genome shotgun (WGS) entry which is preliminary data.</text>
</comment>